<sequence>MYQSLSNIIINLQANKDLLLQQDNEVDRIKSILPLVVARNSIIETLGRNPVWGISLTDDVNNLKIDNQLVTEVIPFDWNNETLYLCYFSGLESSNSPSEMGISFQLVNIFSLS</sequence>
<name>A0A0H3GII6_LISM4</name>
<dbReference type="Proteomes" id="UP000001288">
    <property type="component" value="Chromosome"/>
</dbReference>
<evidence type="ECO:0000313" key="2">
    <source>
        <dbReference type="Proteomes" id="UP000001288"/>
    </source>
</evidence>
<dbReference type="KEGG" id="lmt:LMRG_00435"/>
<dbReference type="RefSeq" id="WP_003732909.1">
    <property type="nucleotide sequence ID" value="NC_017544.1"/>
</dbReference>
<proteinExistence type="predicted"/>
<organism evidence="1 2">
    <name type="scientific">Listeria monocytogenes serotype 1/2a (strain 10403S)</name>
    <dbReference type="NCBI Taxonomy" id="393133"/>
    <lineage>
        <taxon>Bacteria</taxon>
        <taxon>Bacillati</taxon>
        <taxon>Bacillota</taxon>
        <taxon>Bacilli</taxon>
        <taxon>Bacillales</taxon>
        <taxon>Listeriaceae</taxon>
        <taxon>Listeria</taxon>
    </lineage>
</organism>
<reference evidence="2" key="1">
    <citation type="submission" date="2010-04" db="EMBL/GenBank/DDBJ databases">
        <title>The genome sequence of Listeria monocytogenes strain 10403S.</title>
        <authorList>
            <consortium name="The Broad Institute Genome Sequencing Platform"/>
            <consortium name="The Broad Institute Genome Sequencing Center for Infectious Disease."/>
            <person name="Borowsky M."/>
            <person name="Borodovsky M."/>
            <person name="Young S.K."/>
            <person name="Zeng Q."/>
            <person name="Koehrsen M."/>
            <person name="Fitzgerald M."/>
            <person name="Wiedmann M."/>
            <person name="Swaminathan B."/>
            <person name="Lauer P."/>
            <person name="Portnoy D."/>
            <person name="Cossart P."/>
            <person name="Buchrieser C."/>
            <person name="Higgins D."/>
            <person name="Abouelleil A."/>
            <person name="Alvarado L."/>
            <person name="Arachchi H.M."/>
            <person name="Berlin A."/>
            <person name="Borenstein D."/>
            <person name="Brown A."/>
            <person name="Chapman S.B."/>
            <person name="Chen Z."/>
            <person name="Dunbar C.D."/>
            <person name="Engels R."/>
            <person name="Freedman E."/>
            <person name="Gearin G."/>
            <person name="Gellesch M."/>
            <person name="Goldberg J."/>
            <person name="Griggs A."/>
            <person name="Gujja S."/>
            <person name="Heilman E."/>
            <person name="Heiman D."/>
            <person name="Howarth C."/>
            <person name="Jen D."/>
            <person name="Larson L."/>
            <person name="Lui A."/>
            <person name="MacDonald J."/>
            <person name="Mehta T."/>
            <person name="Montmayeur A."/>
            <person name="Neiman D."/>
            <person name="Park D."/>
            <person name="Pearson M."/>
            <person name="Priest M."/>
            <person name="Richards J."/>
            <person name="Roberts A."/>
            <person name="Saif S."/>
            <person name="Shea T."/>
            <person name="Shenoy N."/>
            <person name="Sisk P."/>
            <person name="Stolte C."/>
            <person name="Sykes S."/>
            <person name="Walk T."/>
            <person name="White J."/>
            <person name="Yandava C."/>
            <person name="Haas B."/>
            <person name="Nusbaum C."/>
            <person name="Birren B."/>
        </authorList>
    </citation>
    <scope>NUCLEOTIDE SEQUENCE [LARGE SCALE GENOMIC DNA]</scope>
    <source>
        <strain evidence="2">10403S</strain>
    </source>
</reference>
<dbReference type="HOGENOM" id="CLU_2369462_0_0_9"/>
<dbReference type="EMBL" id="CP002002">
    <property type="protein sequence ID" value="AEO05748.1"/>
    <property type="molecule type" value="Genomic_DNA"/>
</dbReference>
<gene>
    <name evidence="1" type="ordered locus">LMRG_00435</name>
</gene>
<accession>A0A0H3GII6</accession>
<evidence type="ECO:0000313" key="1">
    <source>
        <dbReference type="EMBL" id="AEO05748.1"/>
    </source>
</evidence>
<protein>
    <submittedName>
        <fullName evidence="1">Uncharacterized protein</fullName>
    </submittedName>
</protein>
<dbReference type="AlphaFoldDB" id="A0A0H3GII6"/>